<evidence type="ECO:0000256" key="3">
    <source>
        <dbReference type="ARBA" id="ARBA00022448"/>
    </source>
</evidence>
<feature type="transmembrane region" description="Helical" evidence="13">
    <location>
        <begin position="131"/>
        <end position="150"/>
    </location>
</feature>
<feature type="transmembrane region" description="Helical" evidence="13">
    <location>
        <begin position="321"/>
        <end position="341"/>
    </location>
</feature>
<proteinExistence type="inferred from homology"/>
<evidence type="ECO:0000256" key="2">
    <source>
        <dbReference type="ARBA" id="ARBA00009137"/>
    </source>
</evidence>
<feature type="transmembrane region" description="Helical" evidence="13">
    <location>
        <begin position="12"/>
        <end position="31"/>
    </location>
</feature>
<evidence type="ECO:0000256" key="10">
    <source>
        <dbReference type="ARBA" id="ARBA00023065"/>
    </source>
</evidence>
<keyword evidence="10" id="KW-0406">Ion transport</keyword>
<feature type="transmembrane region" description="Helical" evidence="13">
    <location>
        <begin position="451"/>
        <end position="471"/>
    </location>
</feature>
<evidence type="ECO:0000256" key="13">
    <source>
        <dbReference type="SAM" id="Phobius"/>
    </source>
</evidence>
<name>A0AAE3LMZ3_9FIRM</name>
<dbReference type="AlphaFoldDB" id="A0AAE3LMZ3"/>
<dbReference type="PIRSF" id="PIRSF006247">
    <property type="entry name" value="TrkH"/>
    <property type="match status" value="1"/>
</dbReference>
<dbReference type="GO" id="GO:0005886">
    <property type="term" value="C:plasma membrane"/>
    <property type="evidence" value="ECO:0007669"/>
    <property type="project" value="UniProtKB-SubCell"/>
</dbReference>
<gene>
    <name evidence="14" type="ORF">OCV57_09880</name>
</gene>
<dbReference type="PANTHER" id="PTHR32024:SF2">
    <property type="entry name" value="TRK SYSTEM POTASSIUM UPTAKE PROTEIN TRKG-RELATED"/>
    <property type="match status" value="1"/>
</dbReference>
<organism evidence="14 15">
    <name type="scientific">Hominimerdicola aceti</name>
    <dbReference type="NCBI Taxonomy" id="2981726"/>
    <lineage>
        <taxon>Bacteria</taxon>
        <taxon>Bacillati</taxon>
        <taxon>Bacillota</taxon>
        <taxon>Clostridia</taxon>
        <taxon>Eubacteriales</taxon>
        <taxon>Oscillospiraceae</taxon>
        <taxon>Hominimerdicola</taxon>
    </lineage>
</organism>
<feature type="transmembrane region" description="Helical" evidence="13">
    <location>
        <begin position="68"/>
        <end position="89"/>
    </location>
</feature>
<accession>A0AAE3LMZ3</accession>
<feature type="binding site" evidence="12">
    <location>
        <position position="110"/>
    </location>
    <ligand>
        <name>K(+)</name>
        <dbReference type="ChEBI" id="CHEBI:29103"/>
    </ligand>
</feature>
<dbReference type="Proteomes" id="UP001208131">
    <property type="component" value="Unassembled WGS sequence"/>
</dbReference>
<feature type="transmembrane region" description="Helical" evidence="13">
    <location>
        <begin position="181"/>
        <end position="199"/>
    </location>
</feature>
<feature type="binding site" evidence="12">
    <location>
        <position position="312"/>
    </location>
    <ligand>
        <name>K(+)</name>
        <dbReference type="ChEBI" id="CHEBI:29103"/>
    </ligand>
</feature>
<dbReference type="EMBL" id="JAOQJZ010000010">
    <property type="protein sequence ID" value="MCU6706231.1"/>
    <property type="molecule type" value="Genomic_DNA"/>
</dbReference>
<evidence type="ECO:0000256" key="4">
    <source>
        <dbReference type="ARBA" id="ARBA00022475"/>
    </source>
</evidence>
<feature type="binding site" evidence="12">
    <location>
        <position position="218"/>
    </location>
    <ligand>
        <name>K(+)</name>
        <dbReference type="ChEBI" id="CHEBI:29103"/>
    </ligand>
</feature>
<evidence type="ECO:0000313" key="14">
    <source>
        <dbReference type="EMBL" id="MCU6706231.1"/>
    </source>
</evidence>
<feature type="binding site" evidence="12">
    <location>
        <position position="109"/>
    </location>
    <ligand>
        <name>K(+)</name>
        <dbReference type="ChEBI" id="CHEBI:29103"/>
    </ligand>
</feature>
<feature type="transmembrane region" description="Helical" evidence="13">
    <location>
        <begin position="37"/>
        <end position="56"/>
    </location>
</feature>
<evidence type="ECO:0000256" key="5">
    <source>
        <dbReference type="ARBA" id="ARBA00022519"/>
    </source>
</evidence>
<evidence type="ECO:0000256" key="1">
    <source>
        <dbReference type="ARBA" id="ARBA00004429"/>
    </source>
</evidence>
<keyword evidence="15" id="KW-1185">Reference proteome</keyword>
<evidence type="ECO:0000256" key="11">
    <source>
        <dbReference type="ARBA" id="ARBA00023136"/>
    </source>
</evidence>
<protein>
    <submittedName>
        <fullName evidence="14">TrkH family potassium uptake protein</fullName>
    </submittedName>
</protein>
<dbReference type="Pfam" id="PF02386">
    <property type="entry name" value="TrkH"/>
    <property type="match status" value="1"/>
</dbReference>
<keyword evidence="5" id="KW-0997">Cell inner membrane</keyword>
<evidence type="ECO:0000256" key="6">
    <source>
        <dbReference type="ARBA" id="ARBA00022538"/>
    </source>
</evidence>
<dbReference type="InterPro" id="IPR003445">
    <property type="entry name" value="Cat_transpt"/>
</dbReference>
<comment type="similarity">
    <text evidence="2">Belongs to the TrkH potassium transport family.</text>
</comment>
<keyword evidence="3" id="KW-0813">Transport</keyword>
<evidence type="ECO:0000256" key="7">
    <source>
        <dbReference type="ARBA" id="ARBA00022692"/>
    </source>
</evidence>
<dbReference type="GO" id="GO:0015379">
    <property type="term" value="F:potassium:chloride symporter activity"/>
    <property type="evidence" value="ECO:0007669"/>
    <property type="project" value="InterPro"/>
</dbReference>
<keyword evidence="8 12" id="KW-0630">Potassium</keyword>
<dbReference type="RefSeq" id="WP_022288582.1">
    <property type="nucleotide sequence ID" value="NZ_JAOQJZ010000010.1"/>
</dbReference>
<evidence type="ECO:0000256" key="9">
    <source>
        <dbReference type="ARBA" id="ARBA00022989"/>
    </source>
</evidence>
<keyword evidence="9 13" id="KW-1133">Transmembrane helix</keyword>
<feature type="transmembrane region" description="Helical" evidence="13">
    <location>
        <begin position="233"/>
        <end position="257"/>
    </location>
</feature>
<dbReference type="InterPro" id="IPR004772">
    <property type="entry name" value="TrkH"/>
</dbReference>
<evidence type="ECO:0000256" key="8">
    <source>
        <dbReference type="ARBA" id="ARBA00022958"/>
    </source>
</evidence>
<keyword evidence="7 13" id="KW-0812">Transmembrane</keyword>
<feature type="transmembrane region" description="Helical" evidence="13">
    <location>
        <begin position="390"/>
        <end position="410"/>
    </location>
</feature>
<keyword evidence="12" id="KW-0479">Metal-binding</keyword>
<dbReference type="GO" id="GO:0046872">
    <property type="term" value="F:metal ion binding"/>
    <property type="evidence" value="ECO:0007669"/>
    <property type="project" value="UniProtKB-KW"/>
</dbReference>
<sequence length="489" mass="54145">MNSSIIRYILGNVMRMEACFLLLPCIVSLVYGEGVGLYYLGTAIVCLAFGVVMAWKKPKNYVFYLKEGCIATSLSWIVMSLVGCMPFWISGEIPSFTDAMFETVSGFTTTGASILTNVEALSHTALFWRSFTHWIGGMGVLVFLLAIIPLSGGSNINLMRAESPGPSVGKLVPKMKYTARILYIIYFGMTILEFIFLIIGKMPVFDSICTAVGTAGTGGFGVKNDSLGSYSPYLQWVVAIFMILFGVNFNAYYYIIYRHFKKAFKMEEVRCYFAIILIATAIIFANILDRCVSIFDALTKSVFQVASLITSTGFSSTDFNLWPQICRTVLVLIMFIGACAGSTGGGIKVSRVIVLFKTMIKELHSYIHPKSIRKVNLDGKPVEHEIVRSINVYIVTFVIIFASSVFMVAFDGKDLVTNFTAVLTTINNMGPGLAEVGPAGNFSNFSVFSKFVFMFDMLAGRLELFPLLILFHPSAWKDLISKRAEARKF</sequence>
<dbReference type="PANTHER" id="PTHR32024">
    <property type="entry name" value="TRK SYSTEM POTASSIUM UPTAKE PROTEIN TRKG-RELATED"/>
    <property type="match status" value="1"/>
</dbReference>
<feature type="transmembrane region" description="Helical" evidence="13">
    <location>
        <begin position="269"/>
        <end position="288"/>
    </location>
</feature>
<keyword evidence="6" id="KW-0633">Potassium transport</keyword>
<comment type="caution">
    <text evidence="14">The sequence shown here is derived from an EMBL/GenBank/DDBJ whole genome shotgun (WGS) entry which is preliminary data.</text>
</comment>
<reference evidence="14 15" key="1">
    <citation type="journal article" date="2021" name="ISME Commun">
        <title>Automated analysis of genomic sequences facilitates high-throughput and comprehensive description of bacteria.</title>
        <authorList>
            <person name="Hitch T.C.A."/>
        </authorList>
    </citation>
    <scope>NUCLEOTIDE SEQUENCE [LARGE SCALE GENOMIC DNA]</scope>
    <source>
        <strain evidence="14 15">Sanger_31</strain>
    </source>
</reference>
<keyword evidence="11 13" id="KW-0472">Membrane</keyword>
<keyword evidence="4" id="KW-1003">Cell membrane</keyword>
<feature type="binding site" evidence="12">
    <location>
        <position position="428"/>
    </location>
    <ligand>
        <name>K(+)</name>
        <dbReference type="ChEBI" id="CHEBI:29103"/>
    </ligand>
</feature>
<evidence type="ECO:0000313" key="15">
    <source>
        <dbReference type="Proteomes" id="UP001208131"/>
    </source>
</evidence>
<feature type="binding site" evidence="12">
    <location>
        <position position="429"/>
    </location>
    <ligand>
        <name>K(+)</name>
        <dbReference type="ChEBI" id="CHEBI:29103"/>
    </ligand>
</feature>
<comment type="subcellular location">
    <subcellularLocation>
        <location evidence="1">Cell inner membrane</location>
        <topology evidence="1">Multi-pass membrane protein</topology>
    </subcellularLocation>
</comment>
<evidence type="ECO:0000256" key="12">
    <source>
        <dbReference type="PIRSR" id="PIRSR006247-1"/>
    </source>
</evidence>